<evidence type="ECO:0000313" key="1">
    <source>
        <dbReference type="EMBL" id="QQP36426.1"/>
    </source>
</evidence>
<proteinExistence type="predicted"/>
<accession>A0A7T8GRY4</accession>
<evidence type="ECO:0000313" key="2">
    <source>
        <dbReference type="Proteomes" id="UP000595437"/>
    </source>
</evidence>
<sequence length="78" mass="8644">YTILHGLRLIIQRVTTCGPKMVLPLIQLRSVKSSAPSTRPISGQRRPAFFSPDLKTLDNAVWGTLKKETNTTSHLNGD</sequence>
<organism evidence="1 2">
    <name type="scientific">Caligus rogercresseyi</name>
    <name type="common">Sea louse</name>
    <dbReference type="NCBI Taxonomy" id="217165"/>
    <lineage>
        <taxon>Eukaryota</taxon>
        <taxon>Metazoa</taxon>
        <taxon>Ecdysozoa</taxon>
        <taxon>Arthropoda</taxon>
        <taxon>Crustacea</taxon>
        <taxon>Multicrustacea</taxon>
        <taxon>Hexanauplia</taxon>
        <taxon>Copepoda</taxon>
        <taxon>Siphonostomatoida</taxon>
        <taxon>Caligidae</taxon>
        <taxon>Caligus</taxon>
    </lineage>
</organism>
<keyword evidence="2" id="KW-1185">Reference proteome</keyword>
<reference evidence="2" key="1">
    <citation type="submission" date="2021-01" db="EMBL/GenBank/DDBJ databases">
        <title>Caligus Genome Assembly.</title>
        <authorList>
            <person name="Gallardo-Escarate C."/>
        </authorList>
    </citation>
    <scope>NUCLEOTIDE SEQUENCE [LARGE SCALE GENOMIC DNA]</scope>
</reference>
<name>A0A7T8GRY4_CALRO</name>
<dbReference type="Proteomes" id="UP000595437">
    <property type="component" value="Chromosome 15"/>
</dbReference>
<protein>
    <submittedName>
        <fullName evidence="1">Uncharacterized protein</fullName>
    </submittedName>
</protein>
<dbReference type="EMBL" id="CP045904">
    <property type="protein sequence ID" value="QQP36426.1"/>
    <property type="molecule type" value="Genomic_DNA"/>
</dbReference>
<gene>
    <name evidence="1" type="ORF">FKW44_021527</name>
</gene>
<feature type="non-terminal residue" evidence="1">
    <location>
        <position position="1"/>
    </location>
</feature>
<dbReference type="OrthoDB" id="9981685at2759"/>
<dbReference type="AlphaFoldDB" id="A0A7T8GRY4"/>